<evidence type="ECO:0000256" key="3">
    <source>
        <dbReference type="ARBA" id="ARBA00013068"/>
    </source>
</evidence>
<dbReference type="AlphaFoldDB" id="A0AAV9IHK1"/>
<keyword evidence="4" id="KW-0324">Glycolysis</keyword>
<dbReference type="SUPFAM" id="SSF51569">
    <property type="entry name" value="Aldolase"/>
    <property type="match status" value="1"/>
</dbReference>
<reference evidence="6 7" key="1">
    <citation type="submission" date="2022-07" db="EMBL/GenBank/DDBJ databases">
        <title>Genome-wide signatures of adaptation to extreme environments.</title>
        <authorList>
            <person name="Cho C.H."/>
            <person name="Yoon H.S."/>
        </authorList>
    </citation>
    <scope>NUCLEOTIDE SEQUENCE [LARGE SCALE GENOMIC DNA]</scope>
    <source>
        <strain evidence="6 7">108.79 E11</strain>
    </source>
</reference>
<keyword evidence="7" id="KW-1185">Reference proteome</keyword>
<dbReference type="GO" id="GO:0006096">
    <property type="term" value="P:glycolytic process"/>
    <property type="evidence" value="ECO:0007669"/>
    <property type="project" value="UniProtKB-KW"/>
</dbReference>
<evidence type="ECO:0000313" key="6">
    <source>
        <dbReference type="EMBL" id="KAK4526947.1"/>
    </source>
</evidence>
<protein>
    <recommendedName>
        <fullName evidence="3">fructose-bisphosphate aldolase</fullName>
        <ecNumber evidence="3">4.1.2.13</ecNumber>
    </recommendedName>
</protein>
<comment type="caution">
    <text evidence="6">The sequence shown here is derived from an EMBL/GenBank/DDBJ whole genome shotgun (WGS) entry which is preliminary data.</text>
</comment>
<dbReference type="Pfam" id="PF00274">
    <property type="entry name" value="Glycolytic"/>
    <property type="match status" value="1"/>
</dbReference>
<comment type="similarity">
    <text evidence="2">Belongs to the class I fructose-bisphosphate aldolase family.</text>
</comment>
<keyword evidence="5" id="KW-0456">Lyase</keyword>
<evidence type="ECO:0000256" key="4">
    <source>
        <dbReference type="ARBA" id="ARBA00023152"/>
    </source>
</evidence>
<evidence type="ECO:0000256" key="1">
    <source>
        <dbReference type="ARBA" id="ARBA00004714"/>
    </source>
</evidence>
<comment type="pathway">
    <text evidence="1">Carbohydrate degradation; glycolysis; D-glyceraldehyde 3-phosphate and glycerone phosphate from D-glucose: step 4/4.</text>
</comment>
<dbReference type="InterPro" id="IPR013785">
    <property type="entry name" value="Aldolase_TIM"/>
</dbReference>
<dbReference type="PANTHER" id="PTHR11627">
    <property type="entry name" value="FRUCTOSE-BISPHOSPHATE ALDOLASE"/>
    <property type="match status" value="1"/>
</dbReference>
<dbReference type="Gene3D" id="3.20.20.70">
    <property type="entry name" value="Aldolase class I"/>
    <property type="match status" value="1"/>
</dbReference>
<sequence length="115" mass="12839">MCYHIRHSNALNHIQSISSSVDQDSSSGKRLVDVSLDKGILPGIRVAQGFDRLPGTSQETFTLGLDTLSKQYEKYQKQGAKLTKWKPAFRIVNDHSPSLAIQVNAELVRCYASIY</sequence>
<dbReference type="GO" id="GO:0004332">
    <property type="term" value="F:fructose-bisphosphate aldolase activity"/>
    <property type="evidence" value="ECO:0007669"/>
    <property type="project" value="UniProtKB-EC"/>
</dbReference>
<name>A0AAV9IHK1_9RHOD</name>
<dbReference type="Proteomes" id="UP001300502">
    <property type="component" value="Unassembled WGS sequence"/>
</dbReference>
<dbReference type="EC" id="4.1.2.13" evidence="3"/>
<dbReference type="InterPro" id="IPR000741">
    <property type="entry name" value="FBA_I"/>
</dbReference>
<organism evidence="6 7">
    <name type="scientific">Galdieria yellowstonensis</name>
    <dbReference type="NCBI Taxonomy" id="3028027"/>
    <lineage>
        <taxon>Eukaryota</taxon>
        <taxon>Rhodophyta</taxon>
        <taxon>Bangiophyceae</taxon>
        <taxon>Galdieriales</taxon>
        <taxon>Galdieriaceae</taxon>
        <taxon>Galdieria</taxon>
    </lineage>
</organism>
<gene>
    <name evidence="6" type="ORF">GAYE_SCF29G4866</name>
</gene>
<evidence type="ECO:0000256" key="5">
    <source>
        <dbReference type="ARBA" id="ARBA00023239"/>
    </source>
</evidence>
<evidence type="ECO:0000256" key="2">
    <source>
        <dbReference type="ARBA" id="ARBA00010387"/>
    </source>
</evidence>
<accession>A0AAV9IHK1</accession>
<evidence type="ECO:0000313" key="7">
    <source>
        <dbReference type="Proteomes" id="UP001300502"/>
    </source>
</evidence>
<proteinExistence type="inferred from homology"/>
<dbReference type="EMBL" id="JANCYU010000045">
    <property type="protein sequence ID" value="KAK4526947.1"/>
    <property type="molecule type" value="Genomic_DNA"/>
</dbReference>